<evidence type="ECO:0000313" key="2">
    <source>
        <dbReference type="EMBL" id="GBL62631.1"/>
    </source>
</evidence>
<accession>A0A4Y1ZQZ5</accession>
<dbReference type="SUPFAM" id="SSF56672">
    <property type="entry name" value="DNA/RNA polymerases"/>
    <property type="match status" value="1"/>
</dbReference>
<feature type="non-terminal residue" evidence="2">
    <location>
        <position position="862"/>
    </location>
</feature>
<dbReference type="EMBL" id="BGPR01152238">
    <property type="protein sequence ID" value="GBL62631.1"/>
    <property type="molecule type" value="Genomic_DNA"/>
</dbReference>
<dbReference type="Pfam" id="PF00078">
    <property type="entry name" value="RVT_1"/>
    <property type="match status" value="1"/>
</dbReference>
<dbReference type="SUPFAM" id="SSF56219">
    <property type="entry name" value="DNase I-like"/>
    <property type="match status" value="1"/>
</dbReference>
<dbReference type="GO" id="GO:0003824">
    <property type="term" value="F:catalytic activity"/>
    <property type="evidence" value="ECO:0007669"/>
    <property type="project" value="InterPro"/>
</dbReference>
<sequence>MANKKKTSTEPTKSLVLGENISQYSLRSSTLQLSLSSSMNDQKELLTFDEDAPISEIIKRLRNIVNCKEIDRSHLSDKKVDIANSLLDVLVFKCTQLTEKALFNAEATLQKNEKNEQNATFSQFQENFSYSDALRGMRKPHSILVYPAKDSSEATSVEEILKNTIRPEANVKIREFRKVKNQGVAVSCDSVKDIQSIISRLDGDNSAKEKVSHRMPGKRHPSIIIYDLPNTITDQEVQEALRTYTEDGENLRTRFKLKGRKPDTSHWVMEAPRQHFLQLKRFRKIAVNWNMFQIKEFFHVKRCQFCQAFGHTRQNCKYTVPNCGICADRHSTSYCRSNFQLCINCEESNRNSATPPVSFNKVSSTCLKTLKVLQINLGRTKAASDTLHPTSDKLQSDLLLLQEPYIYDSQIKGIPQSWNIFNSISNKAAVIIPSRQLHAALISCKQNTVAVKIQTGQQPTTFISAYSSPYSNIQETLLEIQEIISSLPREKIFIGADLNGHNTLWGYSDVNSRGTAIEEFILANNLFINNSSDAPPTFTRNSSKGCPDLSLCTQQMIGEIANWEVLEEPSLSDHHYIEITIDSSVKNCTFTRYKTRHAQDILEKIFPHPANSNSSTYIPPCTANDCPFTKGEVATVIHHLSKGKAPGPDGIDNIIIQQIFKKFPFLLMELFNTCLKLAKFPDPLKVGNIILFHKHGKSKTEASSYRPISLLPTIGKVLEKLLTQRLNFHLEKNNRLSNLQYGFREGRSTEMAITKLLDTIHKGKASGDHVLVLSIDIKGAFDNIQHSAISSYLDNSKCPTNIVNIFKNLLQNRKVILNTCEGPAIRDQKQGCPQGSCSGPALWNLVANEILQENWPINTSIQ</sequence>
<gene>
    <name evidence="2" type="primary">R1A1-elementORF2_691</name>
    <name evidence="2" type="ORF">AVEN_99906_1</name>
</gene>
<dbReference type="GO" id="GO:0071897">
    <property type="term" value="P:DNA biosynthetic process"/>
    <property type="evidence" value="ECO:0007669"/>
    <property type="project" value="UniProtKB-ARBA"/>
</dbReference>
<dbReference type="InterPro" id="IPR043502">
    <property type="entry name" value="DNA/RNA_pol_sf"/>
</dbReference>
<dbReference type="InterPro" id="IPR000477">
    <property type="entry name" value="RT_dom"/>
</dbReference>
<dbReference type="Gene3D" id="3.60.10.10">
    <property type="entry name" value="Endonuclease/exonuclease/phosphatase"/>
    <property type="match status" value="1"/>
</dbReference>
<dbReference type="OrthoDB" id="6437148at2759"/>
<dbReference type="Proteomes" id="UP000499080">
    <property type="component" value="Unassembled WGS sequence"/>
</dbReference>
<dbReference type="InterPro" id="IPR036691">
    <property type="entry name" value="Endo/exonu/phosph_ase_sf"/>
</dbReference>
<dbReference type="CDD" id="cd01650">
    <property type="entry name" value="RT_nLTR_like"/>
    <property type="match status" value="1"/>
</dbReference>
<reference evidence="2 3" key="1">
    <citation type="journal article" date="2019" name="Sci. Rep.">
        <title>Orb-weaving spider Araneus ventricosus genome elucidates the spidroin gene catalogue.</title>
        <authorList>
            <person name="Kono N."/>
            <person name="Nakamura H."/>
            <person name="Ohtoshi R."/>
            <person name="Moran D.A.P."/>
            <person name="Shinohara A."/>
            <person name="Yoshida Y."/>
            <person name="Fujiwara M."/>
            <person name="Mori M."/>
            <person name="Tomita M."/>
            <person name="Arakawa K."/>
        </authorList>
    </citation>
    <scope>NUCLEOTIDE SEQUENCE [LARGE SCALE GENOMIC DNA]</scope>
</reference>
<feature type="domain" description="Reverse transcriptase" evidence="1">
    <location>
        <begin position="673"/>
        <end position="862"/>
    </location>
</feature>
<dbReference type="Pfam" id="PF14529">
    <property type="entry name" value="Exo_endo_phos_2"/>
    <property type="match status" value="1"/>
</dbReference>
<dbReference type="PROSITE" id="PS50878">
    <property type="entry name" value="RT_POL"/>
    <property type="match status" value="1"/>
</dbReference>
<evidence type="ECO:0000313" key="3">
    <source>
        <dbReference type="Proteomes" id="UP000499080"/>
    </source>
</evidence>
<protein>
    <recommendedName>
        <fullName evidence="1">Reverse transcriptase domain-containing protein</fullName>
    </recommendedName>
</protein>
<dbReference type="PANTHER" id="PTHR19446">
    <property type="entry name" value="REVERSE TRANSCRIPTASES"/>
    <property type="match status" value="1"/>
</dbReference>
<name>A0A4Y1ZQZ5_ARAVE</name>
<dbReference type="AlphaFoldDB" id="A0A4Y1ZQZ5"/>
<proteinExistence type="predicted"/>
<keyword evidence="3" id="KW-1185">Reference proteome</keyword>
<evidence type="ECO:0000259" key="1">
    <source>
        <dbReference type="PROSITE" id="PS50878"/>
    </source>
</evidence>
<dbReference type="InterPro" id="IPR005135">
    <property type="entry name" value="Endo/exonuclease/phosphatase"/>
</dbReference>
<organism evidence="2 3">
    <name type="scientific">Araneus ventricosus</name>
    <name type="common">Orbweaver spider</name>
    <name type="synonym">Epeira ventricosa</name>
    <dbReference type="NCBI Taxonomy" id="182803"/>
    <lineage>
        <taxon>Eukaryota</taxon>
        <taxon>Metazoa</taxon>
        <taxon>Ecdysozoa</taxon>
        <taxon>Arthropoda</taxon>
        <taxon>Chelicerata</taxon>
        <taxon>Arachnida</taxon>
        <taxon>Araneae</taxon>
        <taxon>Araneomorphae</taxon>
        <taxon>Entelegynae</taxon>
        <taxon>Araneoidea</taxon>
        <taxon>Araneidae</taxon>
        <taxon>Araneus</taxon>
    </lineage>
</organism>
<comment type="caution">
    <text evidence="2">The sequence shown here is derived from an EMBL/GenBank/DDBJ whole genome shotgun (WGS) entry which is preliminary data.</text>
</comment>
<dbReference type="CDD" id="cd09077">
    <property type="entry name" value="R1-I-EN"/>
    <property type="match status" value="1"/>
</dbReference>